<feature type="domain" description="Transposase IS200-like" evidence="1">
    <location>
        <begin position="11"/>
        <end position="130"/>
    </location>
</feature>
<name>A0A6S6U4V6_9GAMM</name>
<dbReference type="PANTHER" id="PTHR33360">
    <property type="entry name" value="TRANSPOSASE FOR INSERTION SEQUENCE ELEMENT IS200"/>
    <property type="match status" value="1"/>
</dbReference>
<dbReference type="Pfam" id="PF01797">
    <property type="entry name" value="Y1_Tnp"/>
    <property type="match status" value="1"/>
</dbReference>
<dbReference type="SUPFAM" id="SSF143422">
    <property type="entry name" value="Transposase IS200-like"/>
    <property type="match status" value="1"/>
</dbReference>
<dbReference type="GO" id="GO:0004803">
    <property type="term" value="F:transposase activity"/>
    <property type="evidence" value="ECO:0007669"/>
    <property type="project" value="InterPro"/>
</dbReference>
<proteinExistence type="predicted"/>
<dbReference type="Gene3D" id="3.30.70.1290">
    <property type="entry name" value="Transposase IS200-like"/>
    <property type="match status" value="1"/>
</dbReference>
<evidence type="ECO:0000259" key="1">
    <source>
        <dbReference type="SMART" id="SM01321"/>
    </source>
</evidence>
<dbReference type="GO" id="GO:0006313">
    <property type="term" value="P:DNA transposition"/>
    <property type="evidence" value="ECO:0007669"/>
    <property type="project" value="InterPro"/>
</dbReference>
<organism evidence="2">
    <name type="scientific">uncultured Thiotrichaceae bacterium</name>
    <dbReference type="NCBI Taxonomy" id="298394"/>
    <lineage>
        <taxon>Bacteria</taxon>
        <taxon>Pseudomonadati</taxon>
        <taxon>Pseudomonadota</taxon>
        <taxon>Gammaproteobacteria</taxon>
        <taxon>Thiotrichales</taxon>
        <taxon>Thiotrichaceae</taxon>
        <taxon>environmental samples</taxon>
    </lineage>
</organism>
<evidence type="ECO:0000313" key="2">
    <source>
        <dbReference type="EMBL" id="CAA6821729.1"/>
    </source>
</evidence>
<protein>
    <submittedName>
        <fullName evidence="2">IS200/IS605 family transposase</fullName>
    </submittedName>
</protein>
<dbReference type="SMART" id="SM01321">
    <property type="entry name" value="Y1_Tnp"/>
    <property type="match status" value="1"/>
</dbReference>
<sequence length="142" mass="16480">MKDYRRGSHSVFELHVHLVWSTKYRKRILKKDVGYRLRELLLQVCSAQKVEVLSGAVAKDHVHMLVSLPPQVSVSKLVQKLKGKSSYKLQREFASLRKEYWGQRMWARGYFACSTGNVTDEMVKAYLADHAGDHDDFRLDPE</sequence>
<dbReference type="AlphaFoldDB" id="A0A6S6U4V6"/>
<reference evidence="2" key="1">
    <citation type="submission" date="2020-01" db="EMBL/GenBank/DDBJ databases">
        <authorList>
            <person name="Meier V. D."/>
            <person name="Meier V D."/>
        </authorList>
    </citation>
    <scope>NUCLEOTIDE SEQUENCE</scope>
    <source>
        <strain evidence="2">HLG_WM_MAG_09</strain>
    </source>
</reference>
<accession>A0A6S6U4V6</accession>
<gene>
    <name evidence="2" type="ORF">HELGO_WM40249</name>
</gene>
<dbReference type="EMBL" id="CACVAT010000360">
    <property type="protein sequence ID" value="CAA6821729.1"/>
    <property type="molecule type" value="Genomic_DNA"/>
</dbReference>
<dbReference type="InterPro" id="IPR002686">
    <property type="entry name" value="Transposase_17"/>
</dbReference>
<dbReference type="InterPro" id="IPR036515">
    <property type="entry name" value="Transposase_17_sf"/>
</dbReference>
<dbReference type="NCBIfam" id="NF033573">
    <property type="entry name" value="transpos_IS200"/>
    <property type="match status" value="1"/>
</dbReference>
<dbReference type="GO" id="GO:0003677">
    <property type="term" value="F:DNA binding"/>
    <property type="evidence" value="ECO:0007669"/>
    <property type="project" value="InterPro"/>
</dbReference>
<dbReference type="PANTHER" id="PTHR33360:SF2">
    <property type="entry name" value="TRANSPOSASE FOR INSERTION SEQUENCE ELEMENT IS200"/>
    <property type="match status" value="1"/>
</dbReference>